<comment type="caution">
    <text evidence="1">The sequence shown here is derived from an EMBL/GenBank/DDBJ whole genome shotgun (WGS) entry which is preliminary data.</text>
</comment>
<reference evidence="1 2" key="1">
    <citation type="submission" date="2021-05" db="EMBL/GenBank/DDBJ databases">
        <title>Genome Assembly of Synthetic Allotetraploid Brassica napus Reveals Homoeologous Exchanges between Subgenomes.</title>
        <authorList>
            <person name="Davis J.T."/>
        </authorList>
    </citation>
    <scope>NUCLEOTIDE SEQUENCE [LARGE SCALE GENOMIC DNA]</scope>
    <source>
        <strain evidence="2">cv. Da-Ae</strain>
        <tissue evidence="1">Seedling</tissue>
    </source>
</reference>
<proteinExistence type="predicted"/>
<organism evidence="1 2">
    <name type="scientific">Brassica napus</name>
    <name type="common">Rape</name>
    <dbReference type="NCBI Taxonomy" id="3708"/>
    <lineage>
        <taxon>Eukaryota</taxon>
        <taxon>Viridiplantae</taxon>
        <taxon>Streptophyta</taxon>
        <taxon>Embryophyta</taxon>
        <taxon>Tracheophyta</taxon>
        <taxon>Spermatophyta</taxon>
        <taxon>Magnoliopsida</taxon>
        <taxon>eudicotyledons</taxon>
        <taxon>Gunneridae</taxon>
        <taxon>Pentapetalae</taxon>
        <taxon>rosids</taxon>
        <taxon>malvids</taxon>
        <taxon>Brassicales</taxon>
        <taxon>Brassicaceae</taxon>
        <taxon>Brassiceae</taxon>
        <taxon>Brassica</taxon>
    </lineage>
</organism>
<dbReference type="Proteomes" id="UP000824890">
    <property type="component" value="Unassembled WGS sequence"/>
</dbReference>
<evidence type="ECO:0000313" key="2">
    <source>
        <dbReference type="Proteomes" id="UP000824890"/>
    </source>
</evidence>
<dbReference type="EMBL" id="JAGKQM010000019">
    <property type="protein sequence ID" value="KAH0859757.1"/>
    <property type="molecule type" value="Genomic_DNA"/>
</dbReference>
<evidence type="ECO:0000313" key="1">
    <source>
        <dbReference type="EMBL" id="KAH0859757.1"/>
    </source>
</evidence>
<accession>A0ABQ7XUX9</accession>
<name>A0ABQ7XUX9_BRANA</name>
<keyword evidence="2" id="KW-1185">Reference proteome</keyword>
<sequence length="8" mass="891">MRQLISGS</sequence>
<gene>
    <name evidence="1" type="ORF">HID58_088018</name>
</gene>
<protein>
    <submittedName>
        <fullName evidence="1">Uncharacterized protein</fullName>
    </submittedName>
</protein>